<dbReference type="GO" id="GO:0048731">
    <property type="term" value="P:system development"/>
    <property type="evidence" value="ECO:0007669"/>
    <property type="project" value="UniProtKB-ARBA"/>
</dbReference>
<dbReference type="GO" id="GO:0005930">
    <property type="term" value="C:axoneme"/>
    <property type="evidence" value="ECO:0007669"/>
    <property type="project" value="UniProtKB-SubCell"/>
</dbReference>
<dbReference type="InterPro" id="IPR042576">
    <property type="entry name" value="TRAF3IP1_N_sf"/>
</dbReference>
<evidence type="ECO:0000256" key="7">
    <source>
        <dbReference type="ARBA" id="ARBA00023273"/>
    </source>
</evidence>
<dbReference type="GO" id="GO:0070507">
    <property type="term" value="P:regulation of microtubule cytoskeleton organization"/>
    <property type="evidence" value="ECO:0007669"/>
    <property type="project" value="TreeGrafter"/>
</dbReference>
<comment type="subcellular location">
    <subcellularLocation>
        <location evidence="2">Cytoplasm</location>
        <location evidence="2">Cytoskeleton</location>
        <location evidence="2">Cilium axoneme</location>
    </subcellularLocation>
    <subcellularLocation>
        <location evidence="1">Cytoplasm</location>
        <location evidence="1">Cytoskeleton</location>
        <location evidence="1">Cilium basal body</location>
    </subcellularLocation>
</comment>
<evidence type="ECO:0000256" key="3">
    <source>
        <dbReference type="ARBA" id="ARBA00022490"/>
    </source>
</evidence>
<feature type="compositionally biased region" description="Basic and acidic residues" evidence="11">
    <location>
        <begin position="342"/>
        <end position="353"/>
    </location>
</feature>
<evidence type="ECO:0000313" key="14">
    <source>
        <dbReference type="EMBL" id="PNF35152.1"/>
    </source>
</evidence>
<dbReference type="GO" id="GO:0048513">
    <property type="term" value="P:animal organ development"/>
    <property type="evidence" value="ECO:0007669"/>
    <property type="project" value="UniProtKB-ARBA"/>
</dbReference>
<gene>
    <name evidence="14" type="ORF">B7P43_G08771</name>
</gene>
<dbReference type="PANTHER" id="PTHR31363:SF0">
    <property type="entry name" value="TRAF3-INTERACTING PROTEIN 1"/>
    <property type="match status" value="1"/>
</dbReference>
<evidence type="ECO:0000256" key="1">
    <source>
        <dbReference type="ARBA" id="ARBA00004120"/>
    </source>
</evidence>
<feature type="coiled-coil region" evidence="10">
    <location>
        <begin position="485"/>
        <end position="512"/>
    </location>
</feature>
<dbReference type="InterPro" id="IPR040468">
    <property type="entry name" value="TRAF3IP1_N"/>
</dbReference>
<evidence type="ECO:0000259" key="12">
    <source>
        <dbReference type="Pfam" id="PF10243"/>
    </source>
</evidence>
<evidence type="ECO:0000313" key="15">
    <source>
        <dbReference type="Proteomes" id="UP000235965"/>
    </source>
</evidence>
<dbReference type="FunFam" id="1.10.418.50:FF:000001">
    <property type="entry name" value="TRAF3-interacting protein 1 isoform X1"/>
    <property type="match status" value="1"/>
</dbReference>
<reference evidence="14 15" key="1">
    <citation type="submission" date="2017-12" db="EMBL/GenBank/DDBJ databases">
        <title>Hemimetabolous genomes reveal molecular basis of termite eusociality.</title>
        <authorList>
            <person name="Harrison M.C."/>
            <person name="Jongepier E."/>
            <person name="Robertson H.M."/>
            <person name="Arning N."/>
            <person name="Bitard-Feildel T."/>
            <person name="Chao H."/>
            <person name="Childers C.P."/>
            <person name="Dinh H."/>
            <person name="Doddapaneni H."/>
            <person name="Dugan S."/>
            <person name="Gowin J."/>
            <person name="Greiner C."/>
            <person name="Han Y."/>
            <person name="Hu H."/>
            <person name="Hughes D.S.T."/>
            <person name="Huylmans A.-K."/>
            <person name="Kemena C."/>
            <person name="Kremer L.P.M."/>
            <person name="Lee S.L."/>
            <person name="Lopez-Ezquerra A."/>
            <person name="Mallet L."/>
            <person name="Monroy-Kuhn J.M."/>
            <person name="Moser A."/>
            <person name="Murali S.C."/>
            <person name="Muzny D.M."/>
            <person name="Otani S."/>
            <person name="Piulachs M.-D."/>
            <person name="Poelchau M."/>
            <person name="Qu J."/>
            <person name="Schaub F."/>
            <person name="Wada-Katsumata A."/>
            <person name="Worley K.C."/>
            <person name="Xie Q."/>
            <person name="Ylla G."/>
            <person name="Poulsen M."/>
            <person name="Gibbs R.A."/>
            <person name="Schal C."/>
            <person name="Richards S."/>
            <person name="Belles X."/>
            <person name="Korb J."/>
            <person name="Bornberg-Bauer E."/>
        </authorList>
    </citation>
    <scope>NUCLEOTIDE SEQUENCE [LARGE SCALE GENOMIC DNA]</scope>
    <source>
        <tissue evidence="14">Whole body</tissue>
    </source>
</reference>
<comment type="similarity">
    <text evidence="8">Belongs to the TRAF3IP1 family.</text>
</comment>
<dbReference type="OrthoDB" id="10258914at2759"/>
<dbReference type="PANTHER" id="PTHR31363">
    <property type="entry name" value="TRAF3-INTERACTING PROTEIN 1"/>
    <property type="match status" value="1"/>
</dbReference>
<name>A0A2J7R2T9_9NEOP</name>
<protein>
    <recommendedName>
        <fullName evidence="9">TRAF3-interacting protein 1</fullName>
    </recommendedName>
</protein>
<evidence type="ECO:0000256" key="11">
    <source>
        <dbReference type="SAM" id="MobiDB-lite"/>
    </source>
</evidence>
<dbReference type="Proteomes" id="UP000235965">
    <property type="component" value="Unassembled WGS sequence"/>
</dbReference>
<dbReference type="AlphaFoldDB" id="A0A2J7R2T9"/>
<dbReference type="GO" id="GO:0030992">
    <property type="term" value="C:intraciliary transport particle B"/>
    <property type="evidence" value="ECO:0007669"/>
    <property type="project" value="TreeGrafter"/>
</dbReference>
<dbReference type="Gene3D" id="1.10.418.50">
    <property type="entry name" value="Microtubule-binding protein MIP-T3"/>
    <property type="match status" value="1"/>
</dbReference>
<feature type="compositionally biased region" description="Low complexity" evidence="11">
    <location>
        <begin position="318"/>
        <end position="341"/>
    </location>
</feature>
<proteinExistence type="inferred from homology"/>
<keyword evidence="4" id="KW-0970">Cilium biogenesis/degradation</keyword>
<dbReference type="GO" id="GO:0008017">
    <property type="term" value="F:microtubule binding"/>
    <property type="evidence" value="ECO:0007669"/>
    <property type="project" value="InterPro"/>
</dbReference>
<dbReference type="EMBL" id="NEVH01007825">
    <property type="protein sequence ID" value="PNF35152.1"/>
    <property type="molecule type" value="Genomic_DNA"/>
</dbReference>
<dbReference type="GO" id="GO:0036064">
    <property type="term" value="C:ciliary basal body"/>
    <property type="evidence" value="ECO:0007669"/>
    <property type="project" value="TreeGrafter"/>
</dbReference>
<comment type="caution">
    <text evidence="14">The sequence shown here is derived from an EMBL/GenBank/DDBJ whole genome shotgun (WGS) entry which is preliminary data.</text>
</comment>
<feature type="compositionally biased region" description="Basic residues" evidence="11">
    <location>
        <begin position="243"/>
        <end position="253"/>
    </location>
</feature>
<dbReference type="GO" id="GO:0060271">
    <property type="term" value="P:cilium assembly"/>
    <property type="evidence" value="ECO:0007669"/>
    <property type="project" value="TreeGrafter"/>
</dbReference>
<keyword evidence="6" id="KW-0206">Cytoskeleton</keyword>
<evidence type="ECO:0000256" key="5">
    <source>
        <dbReference type="ARBA" id="ARBA00023054"/>
    </source>
</evidence>
<feature type="domain" description="TRAF3-interacting protein 1 C-terminal" evidence="13">
    <location>
        <begin position="411"/>
        <end position="564"/>
    </location>
</feature>
<feature type="region of interest" description="Disordered" evidence="11">
    <location>
        <begin position="187"/>
        <end position="367"/>
    </location>
</feature>
<dbReference type="GO" id="GO:0042073">
    <property type="term" value="P:intraciliary transport"/>
    <property type="evidence" value="ECO:0007669"/>
    <property type="project" value="TreeGrafter"/>
</dbReference>
<dbReference type="Pfam" id="PF17749">
    <property type="entry name" value="MIP-T3_C"/>
    <property type="match status" value="1"/>
</dbReference>
<feature type="domain" description="TRAF3-interacting protein 1 N-terminal" evidence="12">
    <location>
        <begin position="9"/>
        <end position="118"/>
    </location>
</feature>
<evidence type="ECO:0000256" key="10">
    <source>
        <dbReference type="SAM" id="Coils"/>
    </source>
</evidence>
<dbReference type="InterPro" id="IPR018799">
    <property type="entry name" value="TRAF3IP1"/>
</dbReference>
<keyword evidence="3" id="KW-0963">Cytoplasm</keyword>
<evidence type="ECO:0000256" key="9">
    <source>
        <dbReference type="ARBA" id="ARBA00070492"/>
    </source>
</evidence>
<keyword evidence="7" id="KW-0966">Cell projection</keyword>
<dbReference type="InterPro" id="IPR041476">
    <property type="entry name" value="TRAF3IP1_C"/>
</dbReference>
<keyword evidence="15" id="KW-1185">Reference proteome</keyword>
<evidence type="ECO:0000256" key="2">
    <source>
        <dbReference type="ARBA" id="ARBA00004430"/>
    </source>
</evidence>
<feature type="compositionally biased region" description="Basic and acidic residues" evidence="11">
    <location>
        <begin position="191"/>
        <end position="222"/>
    </location>
</feature>
<accession>A0A2J7R2T9</accession>
<evidence type="ECO:0000256" key="6">
    <source>
        <dbReference type="ARBA" id="ARBA00023212"/>
    </source>
</evidence>
<dbReference type="Pfam" id="PF10243">
    <property type="entry name" value="MIP-T3"/>
    <property type="match status" value="1"/>
</dbReference>
<evidence type="ECO:0000256" key="4">
    <source>
        <dbReference type="ARBA" id="ARBA00022794"/>
    </source>
</evidence>
<sequence length="573" mass="64431">MSDDIRPEIVRRTQDTLGKYIKKPPLTEKLLKKPPFRFLHDIIKAVIRETGFLQGLFSAEELSNETIKDRDSKIAFLQKVIDAVKVITGTNLTVRPAKIIAGHEPSKTNELLQAIGKALDKKLSSLEYVESLQKAGKKPKPATKAITREKVAKTKPASQVRTQVDRALAKGHEEKKTNKLIGDANTKSSKVKNEARTIKEPVEDVPHPAQEAEKQSAVKEVLEENMGEETQSMHAKDSDVKRPHSARRGHRKPSASIMNHTPADLDVLESMAGDSNKKKTETLLDGKEKTEILDSPQHPEVPLLGADNSKMEPNKELPTAPVPRSARPPSARPHSARPAAPRIRDRGEVRLAEESSCSSSSKGKVNVITENEDTVEQDEEDSFVVVESQESVLTQEQQQSSLPVTDTKPIEEGRHGHLVAQILETQKDLEDDSHHQSQDHQTKKVEIEWEVGRRRERELAGREIDRLRGSIQTLTRAANPLGKLMDFLQEDVDSMQRELSMWRHTNMELKAQLCMEHSQTQQLTEPMRLHLQHLQHSIEEQLSQLSILKATVLRNDQHIQCLLTNKNGSILHL</sequence>
<organism evidence="14 15">
    <name type="scientific">Cryptotermes secundus</name>
    <dbReference type="NCBI Taxonomy" id="105785"/>
    <lineage>
        <taxon>Eukaryota</taxon>
        <taxon>Metazoa</taxon>
        <taxon>Ecdysozoa</taxon>
        <taxon>Arthropoda</taxon>
        <taxon>Hexapoda</taxon>
        <taxon>Insecta</taxon>
        <taxon>Pterygota</taxon>
        <taxon>Neoptera</taxon>
        <taxon>Polyneoptera</taxon>
        <taxon>Dictyoptera</taxon>
        <taxon>Blattodea</taxon>
        <taxon>Blattoidea</taxon>
        <taxon>Termitoidae</taxon>
        <taxon>Kalotermitidae</taxon>
        <taxon>Cryptotermitinae</taxon>
        <taxon>Cryptotermes</taxon>
    </lineage>
</organism>
<evidence type="ECO:0000259" key="13">
    <source>
        <dbReference type="Pfam" id="PF17749"/>
    </source>
</evidence>
<keyword evidence="5 10" id="KW-0175">Coiled coil</keyword>
<evidence type="ECO:0000256" key="8">
    <source>
        <dbReference type="ARBA" id="ARBA00043971"/>
    </source>
</evidence>
<feature type="compositionally biased region" description="Basic and acidic residues" evidence="11">
    <location>
        <begin position="275"/>
        <end position="292"/>
    </location>
</feature>